<dbReference type="RefSeq" id="WP_256619664.1">
    <property type="nucleotide sequence ID" value="NZ_JANIBC010000008.1"/>
</dbReference>
<evidence type="ECO:0000256" key="1">
    <source>
        <dbReference type="SAM" id="Phobius"/>
    </source>
</evidence>
<accession>A0A9X2RIA6</accession>
<feature type="transmembrane region" description="Helical" evidence="1">
    <location>
        <begin position="272"/>
        <end position="290"/>
    </location>
</feature>
<protein>
    <submittedName>
        <fullName evidence="2">Uncharacterized protein</fullName>
    </submittedName>
</protein>
<reference evidence="2" key="1">
    <citation type="submission" date="2022-07" db="EMBL/GenBank/DDBJ databases">
        <title>Parvularcula maris sp. nov., an algicidal bacterium isolated from seawater.</title>
        <authorList>
            <person name="Li F."/>
        </authorList>
    </citation>
    <scope>NUCLEOTIDE SEQUENCE</scope>
    <source>
        <strain evidence="2">BGMRC 0090</strain>
    </source>
</reference>
<keyword evidence="1" id="KW-0812">Transmembrane</keyword>
<feature type="transmembrane region" description="Helical" evidence="1">
    <location>
        <begin position="231"/>
        <end position="252"/>
    </location>
</feature>
<feature type="transmembrane region" description="Helical" evidence="1">
    <location>
        <begin position="45"/>
        <end position="69"/>
    </location>
</feature>
<keyword evidence="3" id="KW-1185">Reference proteome</keyword>
<gene>
    <name evidence="2" type="ORF">NOG11_10240</name>
</gene>
<dbReference type="AlphaFoldDB" id="A0A9X2RIA6"/>
<evidence type="ECO:0000313" key="3">
    <source>
        <dbReference type="Proteomes" id="UP001142610"/>
    </source>
</evidence>
<feature type="transmembrane region" description="Helical" evidence="1">
    <location>
        <begin position="135"/>
        <end position="160"/>
    </location>
</feature>
<keyword evidence="1" id="KW-1133">Transmembrane helix</keyword>
<sequence>MREGRLTAALAALSCAAIAVGAPWWEAGFAERLAGYLTGAGVPDIHLRLAGLLAHILPLPFSMALVSYAGWAVASAGASRLPWLRPYLPLFFHPAAVLMTAMGYGLAAVVLLLVFISFERVLALRTPAAVPGLGIAYLAGVLAVPSSASLLLVLIAPLFALAPRIMLERYMVSFYLVVAMPAVTAALLLASLSTAPAPALVPTFQAGGLFPLLLLAPAVPLAAGSEAMKRLLFVLGVVTFGILMTDSLSGPFRLLTAALAASFALRSRVSPMAEIGSGAGVTLAAFAFSADMG</sequence>
<organism evidence="2 3">
    <name type="scientific">Parvularcula maris</name>
    <dbReference type="NCBI Taxonomy" id="2965077"/>
    <lineage>
        <taxon>Bacteria</taxon>
        <taxon>Pseudomonadati</taxon>
        <taxon>Pseudomonadota</taxon>
        <taxon>Alphaproteobacteria</taxon>
        <taxon>Parvularculales</taxon>
        <taxon>Parvularculaceae</taxon>
        <taxon>Parvularcula</taxon>
    </lineage>
</organism>
<keyword evidence="1" id="KW-0472">Membrane</keyword>
<feature type="transmembrane region" description="Helical" evidence="1">
    <location>
        <begin position="204"/>
        <end position="224"/>
    </location>
</feature>
<dbReference type="EMBL" id="JANIBC010000008">
    <property type="protein sequence ID" value="MCQ8185774.1"/>
    <property type="molecule type" value="Genomic_DNA"/>
</dbReference>
<proteinExistence type="predicted"/>
<feature type="transmembrane region" description="Helical" evidence="1">
    <location>
        <begin position="90"/>
        <end position="115"/>
    </location>
</feature>
<comment type="caution">
    <text evidence="2">The sequence shown here is derived from an EMBL/GenBank/DDBJ whole genome shotgun (WGS) entry which is preliminary data.</text>
</comment>
<evidence type="ECO:0000313" key="2">
    <source>
        <dbReference type="EMBL" id="MCQ8185774.1"/>
    </source>
</evidence>
<name>A0A9X2RIA6_9PROT</name>
<feature type="transmembrane region" description="Helical" evidence="1">
    <location>
        <begin position="172"/>
        <end position="192"/>
    </location>
</feature>
<dbReference type="Proteomes" id="UP001142610">
    <property type="component" value="Unassembled WGS sequence"/>
</dbReference>